<evidence type="ECO:0000313" key="3">
    <source>
        <dbReference type="Proteomes" id="UP001219525"/>
    </source>
</evidence>
<dbReference type="EMBL" id="JARJCW010000007">
    <property type="protein sequence ID" value="KAJ7222613.1"/>
    <property type="molecule type" value="Genomic_DNA"/>
</dbReference>
<proteinExistence type="predicted"/>
<keyword evidence="3" id="KW-1185">Reference proteome</keyword>
<comment type="caution">
    <text evidence="2">The sequence shown here is derived from an EMBL/GenBank/DDBJ whole genome shotgun (WGS) entry which is preliminary data.</text>
</comment>
<accession>A0AAD6YLI3</accession>
<evidence type="ECO:0000256" key="1">
    <source>
        <dbReference type="SAM" id="SignalP"/>
    </source>
</evidence>
<name>A0AAD6YLI3_9AGAR</name>
<evidence type="ECO:0000313" key="2">
    <source>
        <dbReference type="EMBL" id="KAJ7222613.1"/>
    </source>
</evidence>
<feature type="signal peptide" evidence="1">
    <location>
        <begin position="1"/>
        <end position="28"/>
    </location>
</feature>
<organism evidence="2 3">
    <name type="scientific">Mycena pura</name>
    <dbReference type="NCBI Taxonomy" id="153505"/>
    <lineage>
        <taxon>Eukaryota</taxon>
        <taxon>Fungi</taxon>
        <taxon>Dikarya</taxon>
        <taxon>Basidiomycota</taxon>
        <taxon>Agaricomycotina</taxon>
        <taxon>Agaricomycetes</taxon>
        <taxon>Agaricomycetidae</taxon>
        <taxon>Agaricales</taxon>
        <taxon>Marasmiineae</taxon>
        <taxon>Mycenaceae</taxon>
        <taxon>Mycena</taxon>
    </lineage>
</organism>
<keyword evidence="1" id="KW-0732">Signal</keyword>
<gene>
    <name evidence="2" type="ORF">GGX14DRAFT_664467</name>
</gene>
<reference evidence="2" key="1">
    <citation type="submission" date="2023-03" db="EMBL/GenBank/DDBJ databases">
        <title>Massive genome expansion in bonnet fungi (Mycena s.s.) driven by repeated elements and novel gene families across ecological guilds.</title>
        <authorList>
            <consortium name="Lawrence Berkeley National Laboratory"/>
            <person name="Harder C.B."/>
            <person name="Miyauchi S."/>
            <person name="Viragh M."/>
            <person name="Kuo A."/>
            <person name="Thoen E."/>
            <person name="Andreopoulos B."/>
            <person name="Lu D."/>
            <person name="Skrede I."/>
            <person name="Drula E."/>
            <person name="Henrissat B."/>
            <person name="Morin E."/>
            <person name="Kohler A."/>
            <person name="Barry K."/>
            <person name="LaButti K."/>
            <person name="Morin E."/>
            <person name="Salamov A."/>
            <person name="Lipzen A."/>
            <person name="Mereny Z."/>
            <person name="Hegedus B."/>
            <person name="Baldrian P."/>
            <person name="Stursova M."/>
            <person name="Weitz H."/>
            <person name="Taylor A."/>
            <person name="Grigoriev I.V."/>
            <person name="Nagy L.G."/>
            <person name="Martin F."/>
            <person name="Kauserud H."/>
        </authorList>
    </citation>
    <scope>NUCLEOTIDE SEQUENCE</scope>
    <source>
        <strain evidence="2">9144</strain>
    </source>
</reference>
<sequence>MALFLPLQYIAHGAFLAILLMELNNALGEGGCDAARRAELCYRLLSVAKGGFSDEALKMLDIDVELLTTKAEAAPSGTAEGTPAPLAPPDRPCLSSVDIGGFPATSVYHAGLPLGPGGRAVYAATMTYKGEQTEVVVNFAERYEKEAHEMMAASNAAPKLLCCKLEPRVQILIIITSFVKQGETELTLGGAQKLASALRVFHEAG</sequence>
<dbReference type="Proteomes" id="UP001219525">
    <property type="component" value="Unassembled WGS sequence"/>
</dbReference>
<dbReference type="AlphaFoldDB" id="A0AAD6YLI3"/>
<feature type="chain" id="PRO_5042111665" evidence="1">
    <location>
        <begin position="29"/>
        <end position="205"/>
    </location>
</feature>
<protein>
    <submittedName>
        <fullName evidence="2">Uncharacterized protein</fullName>
    </submittedName>
</protein>